<dbReference type="EMBL" id="KQ982718">
    <property type="protein sequence ID" value="KYQ51715.1"/>
    <property type="molecule type" value="Genomic_DNA"/>
</dbReference>
<protein>
    <submittedName>
        <fullName evidence="1">Uncharacterized protein</fullName>
    </submittedName>
</protein>
<feature type="non-terminal residue" evidence="1">
    <location>
        <position position="1"/>
    </location>
</feature>
<proteinExistence type="predicted"/>
<gene>
    <name evidence="1" type="ORF">ALC60_09203</name>
</gene>
<dbReference type="AlphaFoldDB" id="A0A151WVL3"/>
<reference evidence="1 2" key="1">
    <citation type="submission" date="2015-09" db="EMBL/GenBank/DDBJ databases">
        <title>Trachymyrmex zeteki WGS genome.</title>
        <authorList>
            <person name="Nygaard S."/>
            <person name="Hu H."/>
            <person name="Boomsma J."/>
            <person name="Zhang G."/>
        </authorList>
    </citation>
    <scope>NUCLEOTIDE SEQUENCE [LARGE SCALE GENOMIC DNA]</scope>
    <source>
        <strain evidence="1">Tzet28-1</strain>
        <tissue evidence="1">Whole body</tissue>
    </source>
</reference>
<name>A0A151WVL3_9HYME</name>
<organism evidence="1 2">
    <name type="scientific">Mycetomoellerius zeteki</name>
    <dbReference type="NCBI Taxonomy" id="64791"/>
    <lineage>
        <taxon>Eukaryota</taxon>
        <taxon>Metazoa</taxon>
        <taxon>Ecdysozoa</taxon>
        <taxon>Arthropoda</taxon>
        <taxon>Hexapoda</taxon>
        <taxon>Insecta</taxon>
        <taxon>Pterygota</taxon>
        <taxon>Neoptera</taxon>
        <taxon>Endopterygota</taxon>
        <taxon>Hymenoptera</taxon>
        <taxon>Apocrita</taxon>
        <taxon>Aculeata</taxon>
        <taxon>Formicoidea</taxon>
        <taxon>Formicidae</taxon>
        <taxon>Myrmicinae</taxon>
        <taxon>Mycetomoellerius</taxon>
    </lineage>
</organism>
<sequence length="177" mass="20367">KKKGWKKLCAEFDRNTHTSKWGLIKAFKKRDLDSSARTVNHNPDQFRDTFNKLCPPFCKEMGPPSLESMQEDNVSDIYSSLDAPLSLKEFNAALLNLKTQGAPSLDQFDPRFIKNLPLTQREYLLNLLNEIFKDGSFPLLEDLKSIGIPARVRRFICNLIFERNIYVVEDGKLKGPF</sequence>
<keyword evidence="2" id="KW-1185">Reference proteome</keyword>
<accession>A0A151WVL3</accession>
<evidence type="ECO:0000313" key="1">
    <source>
        <dbReference type="EMBL" id="KYQ51715.1"/>
    </source>
</evidence>
<evidence type="ECO:0000313" key="2">
    <source>
        <dbReference type="Proteomes" id="UP000075809"/>
    </source>
</evidence>
<dbReference type="Proteomes" id="UP000075809">
    <property type="component" value="Unassembled WGS sequence"/>
</dbReference>